<sequence>MESKEKEEEEGERARHGRTAGALSPRELLVSHNESSSESCAHTLSCTNDDETLLASTLRPSSNIISWDFLMLANQLERIARSYAFLHFVAVCGVAGDVTFPEELTSTCDDTLVLLTEKDSRRNRVLLLEDRKTGCNAVGRGPKFQKTDDGTEREGSWIKRNGETEYTTTNVFDIELDIVVYLQKEQDPIGGPILSASL</sequence>
<organism evidence="2 3">
    <name type="scientific">Vespula maculifrons</name>
    <name type="common">Eastern yellow jacket</name>
    <name type="synonym">Wasp</name>
    <dbReference type="NCBI Taxonomy" id="7453"/>
    <lineage>
        <taxon>Eukaryota</taxon>
        <taxon>Metazoa</taxon>
        <taxon>Ecdysozoa</taxon>
        <taxon>Arthropoda</taxon>
        <taxon>Hexapoda</taxon>
        <taxon>Insecta</taxon>
        <taxon>Pterygota</taxon>
        <taxon>Neoptera</taxon>
        <taxon>Endopterygota</taxon>
        <taxon>Hymenoptera</taxon>
        <taxon>Apocrita</taxon>
        <taxon>Aculeata</taxon>
        <taxon>Vespoidea</taxon>
        <taxon>Vespidae</taxon>
        <taxon>Vespinae</taxon>
        <taxon>Vespula</taxon>
    </lineage>
</organism>
<keyword evidence="2" id="KW-0808">Transferase</keyword>
<gene>
    <name evidence="2" type="ORF">V1477_019335</name>
</gene>
<evidence type="ECO:0000313" key="3">
    <source>
        <dbReference type="Proteomes" id="UP001607303"/>
    </source>
</evidence>
<dbReference type="GO" id="GO:0016301">
    <property type="term" value="F:kinase activity"/>
    <property type="evidence" value="ECO:0007669"/>
    <property type="project" value="UniProtKB-KW"/>
</dbReference>
<accession>A0ABD2AS77</accession>
<dbReference type="Proteomes" id="UP001607303">
    <property type="component" value="Unassembled WGS sequence"/>
</dbReference>
<feature type="region of interest" description="Disordered" evidence="1">
    <location>
        <begin position="1"/>
        <end position="25"/>
    </location>
</feature>
<keyword evidence="3" id="KW-1185">Reference proteome</keyword>
<keyword evidence="2" id="KW-0418">Kinase</keyword>
<protein>
    <submittedName>
        <fullName evidence="2">Serine/threonine-protein kinase yakA</fullName>
    </submittedName>
</protein>
<comment type="caution">
    <text evidence="2">The sequence shown here is derived from an EMBL/GenBank/DDBJ whole genome shotgun (WGS) entry which is preliminary data.</text>
</comment>
<dbReference type="EMBL" id="JAYRBN010000114">
    <property type="protein sequence ID" value="KAL2723484.1"/>
    <property type="molecule type" value="Genomic_DNA"/>
</dbReference>
<proteinExistence type="predicted"/>
<dbReference type="AlphaFoldDB" id="A0ABD2AS77"/>
<reference evidence="2 3" key="1">
    <citation type="journal article" date="2024" name="Ann. Entomol. Soc. Am.">
        <title>Genomic analyses of the southern and eastern yellowjacket wasps (Hymenoptera: Vespidae) reveal evolutionary signatures of social life.</title>
        <authorList>
            <person name="Catto M.A."/>
            <person name="Caine P.B."/>
            <person name="Orr S.E."/>
            <person name="Hunt B.G."/>
            <person name="Goodisman M.A.D."/>
        </authorList>
    </citation>
    <scope>NUCLEOTIDE SEQUENCE [LARGE SCALE GENOMIC DNA]</scope>
    <source>
        <strain evidence="2">232</strain>
        <tissue evidence="2">Head and thorax</tissue>
    </source>
</reference>
<name>A0ABD2AS77_VESMC</name>
<evidence type="ECO:0000256" key="1">
    <source>
        <dbReference type="SAM" id="MobiDB-lite"/>
    </source>
</evidence>
<evidence type="ECO:0000313" key="2">
    <source>
        <dbReference type="EMBL" id="KAL2723484.1"/>
    </source>
</evidence>